<gene>
    <name evidence="2" type="ORF">O6P43_012019</name>
</gene>
<dbReference type="AlphaFoldDB" id="A0AAD7M0Q9"/>
<keyword evidence="1" id="KW-0812">Transmembrane</keyword>
<organism evidence="2 3">
    <name type="scientific">Quillaja saponaria</name>
    <name type="common">Soap bark tree</name>
    <dbReference type="NCBI Taxonomy" id="32244"/>
    <lineage>
        <taxon>Eukaryota</taxon>
        <taxon>Viridiplantae</taxon>
        <taxon>Streptophyta</taxon>
        <taxon>Embryophyta</taxon>
        <taxon>Tracheophyta</taxon>
        <taxon>Spermatophyta</taxon>
        <taxon>Magnoliopsida</taxon>
        <taxon>eudicotyledons</taxon>
        <taxon>Gunneridae</taxon>
        <taxon>Pentapetalae</taxon>
        <taxon>rosids</taxon>
        <taxon>fabids</taxon>
        <taxon>Fabales</taxon>
        <taxon>Quillajaceae</taxon>
        <taxon>Quillaja</taxon>
    </lineage>
</organism>
<keyword evidence="1" id="KW-1133">Transmembrane helix</keyword>
<dbReference type="InterPro" id="IPR053229">
    <property type="entry name" value="NADH-Q_oxidrdct_subunit"/>
</dbReference>
<comment type="caution">
    <text evidence="2">The sequence shown here is derived from an EMBL/GenBank/DDBJ whole genome shotgun (WGS) entry which is preliminary data.</text>
</comment>
<evidence type="ECO:0000313" key="3">
    <source>
        <dbReference type="Proteomes" id="UP001163823"/>
    </source>
</evidence>
<proteinExistence type="predicted"/>
<reference evidence="2" key="1">
    <citation type="journal article" date="2023" name="Science">
        <title>Elucidation of the pathway for biosynthesis of saponin adjuvants from the soapbark tree.</title>
        <authorList>
            <person name="Reed J."/>
            <person name="Orme A."/>
            <person name="El-Demerdash A."/>
            <person name="Owen C."/>
            <person name="Martin L.B.B."/>
            <person name="Misra R.C."/>
            <person name="Kikuchi S."/>
            <person name="Rejzek M."/>
            <person name="Martin A.C."/>
            <person name="Harkess A."/>
            <person name="Leebens-Mack J."/>
            <person name="Louveau T."/>
            <person name="Stephenson M.J."/>
            <person name="Osbourn A."/>
        </authorList>
    </citation>
    <scope>NUCLEOTIDE SEQUENCE</scope>
    <source>
        <strain evidence="2">S10</strain>
    </source>
</reference>
<dbReference type="Proteomes" id="UP001163823">
    <property type="component" value="Chromosome 5"/>
</dbReference>
<dbReference type="PANTHER" id="PTHR34062">
    <property type="entry name" value="OXIDOREDUCTASE 21 KDA SUBUNIT, PUTATIVE (AFU_ORTHOLOGUE AFUA_4G04750)-RELATED"/>
    <property type="match status" value="1"/>
</dbReference>
<evidence type="ECO:0000256" key="1">
    <source>
        <dbReference type="SAM" id="Phobius"/>
    </source>
</evidence>
<feature type="transmembrane region" description="Helical" evidence="1">
    <location>
        <begin position="45"/>
        <end position="63"/>
    </location>
</feature>
<keyword evidence="1" id="KW-0472">Membrane</keyword>
<dbReference type="EMBL" id="JARAOO010000005">
    <property type="protein sequence ID" value="KAJ7967809.1"/>
    <property type="molecule type" value="Genomic_DNA"/>
</dbReference>
<protein>
    <submittedName>
        <fullName evidence="2">NADH-ubiquinone oxidoreductase subunit</fullName>
    </submittedName>
</protein>
<dbReference type="PANTHER" id="PTHR34062:SF1">
    <property type="entry name" value="NADH-UBIQUINONE OXIDOREDUCTASE 21KDA SUBUNIT N-TERMINAL DOMAIN-CONTAINING PROTEIN"/>
    <property type="match status" value="1"/>
</dbReference>
<accession>A0AAD7M0Q9</accession>
<name>A0AAD7M0Q9_QUISA</name>
<sequence length="113" mass="13314">MVTGGLIGLMGRFIYAYQNSAGRIMGFFPNNNEVLVTRNEEFAQFVFYFICLLLLNPSLYFRYSGEFQLWDCQFDACSFLVIVVLNFFFMALYFSDNFCFIFVLIGRNKWFIS</sequence>
<keyword evidence="3" id="KW-1185">Reference proteome</keyword>
<dbReference type="KEGG" id="qsa:O6P43_012019"/>
<feature type="transmembrane region" description="Helical" evidence="1">
    <location>
        <begin position="79"/>
        <end position="105"/>
    </location>
</feature>
<evidence type="ECO:0000313" key="2">
    <source>
        <dbReference type="EMBL" id="KAJ7967809.1"/>
    </source>
</evidence>